<accession>A0AAW7I4M2</accession>
<sequence length="285" mass="32930">MVLPEFDLAKGECLYLLLDGGQIPELERQLFEVTDSPAYQPIYLYAPWDALREASPCLVEASPALLDWYAHGEEGWGYLLSSRLPLLPLAERLRQLIEVESPYGSCILLKMAQPDGMFRLLLDDEPWLWQAIEQVWIPVHRLLRPNSPAEWWNKKVATLERPVGKLLRLSDAQWARLGEVTWLNTLNDIWRHMEKWFPERLGEQLDARQWVAEWAEWGYGKGFESPRDLLFFFNVLGYLGTAWKESDAYPAITALLMCTSSLTPSQRIEQAAELAETQHRMGTEI</sequence>
<dbReference type="EMBL" id="JAOPLV010000001">
    <property type="protein sequence ID" value="MDM5139193.1"/>
    <property type="molecule type" value="Genomic_DNA"/>
</dbReference>
<proteinExistence type="predicted"/>
<organism evidence="2 3">
    <name type="scientific">Aeromonas bestiarum</name>
    <dbReference type="NCBI Taxonomy" id="105751"/>
    <lineage>
        <taxon>Bacteria</taxon>
        <taxon>Pseudomonadati</taxon>
        <taxon>Pseudomonadota</taxon>
        <taxon>Gammaproteobacteria</taxon>
        <taxon>Aeromonadales</taxon>
        <taxon>Aeromonadaceae</taxon>
        <taxon>Aeromonas</taxon>
    </lineage>
</organism>
<evidence type="ECO:0000313" key="3">
    <source>
        <dbReference type="Proteomes" id="UP001168216"/>
    </source>
</evidence>
<evidence type="ECO:0000259" key="1">
    <source>
        <dbReference type="Pfam" id="PF13503"/>
    </source>
</evidence>
<dbReference type="Proteomes" id="UP001168216">
    <property type="component" value="Unassembled WGS sequence"/>
</dbReference>
<feature type="domain" description="DUF4123" evidence="1">
    <location>
        <begin position="14"/>
        <end position="115"/>
    </location>
</feature>
<comment type="caution">
    <text evidence="2">The sequence shown here is derived from an EMBL/GenBank/DDBJ whole genome shotgun (WGS) entry which is preliminary data.</text>
</comment>
<dbReference type="RefSeq" id="WP_290021378.1">
    <property type="nucleotide sequence ID" value="NZ_JAOPLV010000001.1"/>
</dbReference>
<dbReference type="Pfam" id="PF13503">
    <property type="entry name" value="DUF4123"/>
    <property type="match status" value="1"/>
</dbReference>
<name>A0AAW7I4M2_9GAMM</name>
<dbReference type="InterPro" id="IPR025391">
    <property type="entry name" value="DUF4123"/>
</dbReference>
<dbReference type="AlphaFoldDB" id="A0AAW7I4M2"/>
<reference evidence="2" key="1">
    <citation type="submission" date="2023-08" db="EMBL/GenBank/DDBJ databases">
        <title>WGS of Aeromonas isolates.</title>
        <authorList>
            <person name="Lee H."/>
        </authorList>
    </citation>
    <scope>NUCLEOTIDE SEQUENCE</scope>
    <source>
        <strain evidence="2">SL22</strain>
    </source>
</reference>
<evidence type="ECO:0000313" key="2">
    <source>
        <dbReference type="EMBL" id="MDM5139193.1"/>
    </source>
</evidence>
<protein>
    <submittedName>
        <fullName evidence="2">DUF4123 domain-containing protein</fullName>
    </submittedName>
</protein>
<gene>
    <name evidence="2" type="ORF">OB959_05165</name>
</gene>